<protein>
    <submittedName>
        <fullName evidence="1">Uncharacterized protein</fullName>
    </submittedName>
</protein>
<dbReference type="Proteomes" id="UP000814243">
    <property type="component" value="Unassembled WGS sequence"/>
</dbReference>
<name>A0A922MNM4_SPOEX</name>
<dbReference type="EMBL" id="JACEFF010000278">
    <property type="protein sequence ID" value="KAH9640585.1"/>
    <property type="molecule type" value="Genomic_DNA"/>
</dbReference>
<accession>A0A922MNM4</accession>
<sequence>MTETDSTKRPLQMPEKFLPYLEKYRVYLMMKDMVRNIIIYLPKDHIKQMKIFANRHIHTSEASRMILLVEPGLNIGRYFSLSLMLITDFTSLTQHDEYEPGCVNIALMSEVTKALTLKEPVPQAGWVMFGNTVIKFI</sequence>
<dbReference type="AlphaFoldDB" id="A0A922MNM4"/>
<proteinExistence type="predicted"/>
<gene>
    <name evidence="1" type="ORF">HF086_000529</name>
</gene>
<reference evidence="1" key="1">
    <citation type="journal article" date="2021" name="G3 (Bethesda)">
        <title>Genome and transcriptome analysis of the beet armyworm Spodoptera exigua reveals targets for pest control. .</title>
        <authorList>
            <person name="Simon S."/>
            <person name="Breeschoten T."/>
            <person name="Jansen H.J."/>
            <person name="Dirks R.P."/>
            <person name="Schranz M.E."/>
            <person name="Ros V.I.D."/>
        </authorList>
    </citation>
    <scope>NUCLEOTIDE SEQUENCE</scope>
    <source>
        <strain evidence="1">TB_SE_WUR_2020</strain>
    </source>
</reference>
<evidence type="ECO:0000313" key="2">
    <source>
        <dbReference type="Proteomes" id="UP000814243"/>
    </source>
</evidence>
<organism evidence="1 2">
    <name type="scientific">Spodoptera exigua</name>
    <name type="common">Beet armyworm</name>
    <name type="synonym">Noctua fulgens</name>
    <dbReference type="NCBI Taxonomy" id="7107"/>
    <lineage>
        <taxon>Eukaryota</taxon>
        <taxon>Metazoa</taxon>
        <taxon>Ecdysozoa</taxon>
        <taxon>Arthropoda</taxon>
        <taxon>Hexapoda</taxon>
        <taxon>Insecta</taxon>
        <taxon>Pterygota</taxon>
        <taxon>Neoptera</taxon>
        <taxon>Endopterygota</taxon>
        <taxon>Lepidoptera</taxon>
        <taxon>Glossata</taxon>
        <taxon>Ditrysia</taxon>
        <taxon>Noctuoidea</taxon>
        <taxon>Noctuidae</taxon>
        <taxon>Amphipyrinae</taxon>
        <taxon>Spodoptera</taxon>
    </lineage>
</organism>
<comment type="caution">
    <text evidence="1">The sequence shown here is derived from an EMBL/GenBank/DDBJ whole genome shotgun (WGS) entry which is preliminary data.</text>
</comment>
<evidence type="ECO:0000313" key="1">
    <source>
        <dbReference type="EMBL" id="KAH9640585.1"/>
    </source>
</evidence>